<dbReference type="CDD" id="cd12876">
    <property type="entry name" value="SPRY_SOCS3"/>
    <property type="match status" value="1"/>
</dbReference>
<dbReference type="Proteomes" id="UP001152759">
    <property type="component" value="Chromosome 1"/>
</dbReference>
<dbReference type="InterPro" id="IPR013320">
    <property type="entry name" value="ConA-like_dom_sf"/>
</dbReference>
<dbReference type="AlphaFoldDB" id="A0A9P0A1G9"/>
<dbReference type="EMBL" id="OU963862">
    <property type="protein sequence ID" value="CAH0381506.1"/>
    <property type="molecule type" value="Genomic_DNA"/>
</dbReference>
<accession>A0A9P0A1G9</accession>
<dbReference type="InterPro" id="IPR035754">
    <property type="entry name" value="SPRY_SPSB3"/>
</dbReference>
<sequence length="597" mass="68404">MSGEKGDAQKSSNQTEFIDDVMLKDYGYDLYPERKSAWQRTFAGLKVDPARDNRNKIACEQRVYRLILNSPIIKLMMGALNSSGCPFDFRRHISCELCDIRVHGGYDFNMNQVVICHNTANSEGYINGILAHEMIHMYDACNHKLDFKNLDHVACTEIRAANMTHCSWLSGFVRNDFSPFKLRKSHQDCVKKKAFLSMMAARNCSQEDGLAAIDRVFDRCYNDLEPIGRRPRGSKVDIELACEEAMNLVVKMDDGDGERQLQFYTAARKFENLTFSFCDCWPNADEHFIRCSCGEDSKDIDYEWSWDEASSSDSTVLYKENREVRFHPGYSSGTAAVRGDSTFKFGHVYYWEIKILTTLYGTDVMIGVGTPKVELNNSRFSFCSLLGADKESWGFSYKGKSQHNGVTEKYGSPFDKGSIIGIYLNMWTGRLEFFLNRMPLGVAYKVLQDQELYPMVCSTAAKSAVRIILTRSRPISLKLLSLENIGPSEELLREYLKTMPGLRNYVQNLWWIIKDTDEQSTSTSKQNNKHYQKWCGKRCFPSDGQEKNVRKIRNKCFVGTANLPGSSSDQADSCICRLRRYNPNRPHGPCWFCHEYL</sequence>
<dbReference type="GO" id="GO:0004222">
    <property type="term" value="F:metalloendopeptidase activity"/>
    <property type="evidence" value="ECO:0007669"/>
    <property type="project" value="InterPro"/>
</dbReference>
<protein>
    <recommendedName>
        <fullName evidence="2">B30.2/SPRY domain-containing protein</fullName>
    </recommendedName>
</protein>
<dbReference type="InterPro" id="IPR043136">
    <property type="entry name" value="B30.2/SPRY_sf"/>
</dbReference>
<dbReference type="InterPro" id="IPR019165">
    <property type="entry name" value="Peptidase_M76_ATP23"/>
</dbReference>
<dbReference type="PANTHER" id="PTHR12245:SF5">
    <property type="entry name" value="SPRY DOMAIN-CONTAINING SOCS BOX PROTEIN 3"/>
    <property type="match status" value="1"/>
</dbReference>
<dbReference type="SUPFAM" id="SSF49899">
    <property type="entry name" value="Concanavalin A-like lectins/glucanases"/>
    <property type="match status" value="1"/>
</dbReference>
<organism evidence="3 4">
    <name type="scientific">Bemisia tabaci</name>
    <name type="common">Sweetpotato whitefly</name>
    <name type="synonym">Aleurodes tabaci</name>
    <dbReference type="NCBI Taxonomy" id="7038"/>
    <lineage>
        <taxon>Eukaryota</taxon>
        <taxon>Metazoa</taxon>
        <taxon>Ecdysozoa</taxon>
        <taxon>Arthropoda</taxon>
        <taxon>Hexapoda</taxon>
        <taxon>Insecta</taxon>
        <taxon>Pterygota</taxon>
        <taxon>Neoptera</taxon>
        <taxon>Paraneoptera</taxon>
        <taxon>Hemiptera</taxon>
        <taxon>Sternorrhyncha</taxon>
        <taxon>Aleyrodoidea</taxon>
        <taxon>Aleyrodidae</taxon>
        <taxon>Aleyrodinae</taxon>
        <taxon>Bemisia</taxon>
    </lineage>
</organism>
<dbReference type="PROSITE" id="PS50188">
    <property type="entry name" value="B302_SPRY"/>
    <property type="match status" value="1"/>
</dbReference>
<feature type="domain" description="B30.2/SPRY" evidence="2">
    <location>
        <begin position="284"/>
        <end position="474"/>
    </location>
</feature>
<gene>
    <name evidence="3" type="ORF">BEMITA_LOCUS1150</name>
</gene>
<dbReference type="SMART" id="SM00449">
    <property type="entry name" value="SPRY"/>
    <property type="match status" value="1"/>
</dbReference>
<dbReference type="Pfam" id="PF00622">
    <property type="entry name" value="SPRY"/>
    <property type="match status" value="1"/>
</dbReference>
<dbReference type="InterPro" id="IPR050672">
    <property type="entry name" value="FBXO45-Fsn/SPSB_families"/>
</dbReference>
<evidence type="ECO:0000313" key="4">
    <source>
        <dbReference type="Proteomes" id="UP001152759"/>
    </source>
</evidence>
<evidence type="ECO:0000259" key="2">
    <source>
        <dbReference type="PROSITE" id="PS50188"/>
    </source>
</evidence>
<proteinExistence type="predicted"/>
<evidence type="ECO:0000256" key="1">
    <source>
        <dbReference type="ARBA" id="ARBA00022786"/>
    </source>
</evidence>
<dbReference type="Pfam" id="PF09768">
    <property type="entry name" value="Peptidase_M76"/>
    <property type="match status" value="1"/>
</dbReference>
<dbReference type="GO" id="GO:0019005">
    <property type="term" value="C:SCF ubiquitin ligase complex"/>
    <property type="evidence" value="ECO:0007669"/>
    <property type="project" value="TreeGrafter"/>
</dbReference>
<dbReference type="Gene3D" id="2.60.120.920">
    <property type="match status" value="1"/>
</dbReference>
<dbReference type="InterPro" id="IPR001870">
    <property type="entry name" value="B30.2/SPRY"/>
</dbReference>
<name>A0A9P0A1G9_BEMTA</name>
<keyword evidence="1" id="KW-0833">Ubl conjugation pathway</keyword>
<evidence type="ECO:0000313" key="3">
    <source>
        <dbReference type="EMBL" id="CAH0381506.1"/>
    </source>
</evidence>
<dbReference type="GO" id="GO:0043161">
    <property type="term" value="P:proteasome-mediated ubiquitin-dependent protein catabolic process"/>
    <property type="evidence" value="ECO:0007669"/>
    <property type="project" value="TreeGrafter"/>
</dbReference>
<dbReference type="PANTHER" id="PTHR12245">
    <property type="entry name" value="SPRY DOMAIN CONTAINING SOCS BOX PROTEIN"/>
    <property type="match status" value="1"/>
</dbReference>
<reference evidence="3" key="1">
    <citation type="submission" date="2021-12" db="EMBL/GenBank/DDBJ databases">
        <authorList>
            <person name="King R."/>
        </authorList>
    </citation>
    <scope>NUCLEOTIDE SEQUENCE</scope>
</reference>
<keyword evidence="4" id="KW-1185">Reference proteome</keyword>
<dbReference type="InterPro" id="IPR003877">
    <property type="entry name" value="SPRY_dom"/>
</dbReference>